<dbReference type="InterPro" id="IPR009294">
    <property type="entry name" value="Aph-1"/>
</dbReference>
<organism evidence="8 9">
    <name type="scientific">Physcomitrium patens</name>
    <name type="common">Spreading-leaved earth moss</name>
    <name type="synonym">Physcomitrella patens</name>
    <dbReference type="NCBI Taxonomy" id="3218"/>
    <lineage>
        <taxon>Eukaryota</taxon>
        <taxon>Viridiplantae</taxon>
        <taxon>Streptophyta</taxon>
        <taxon>Embryophyta</taxon>
        <taxon>Bryophyta</taxon>
        <taxon>Bryophytina</taxon>
        <taxon>Bryopsida</taxon>
        <taxon>Funariidae</taxon>
        <taxon>Funariales</taxon>
        <taxon>Funariaceae</taxon>
        <taxon>Physcomitrium</taxon>
    </lineage>
</organism>
<proteinExistence type="inferred from homology"/>
<gene>
    <name evidence="8" type="primary">LOC112291041</name>
</gene>
<evidence type="ECO:0008006" key="10">
    <source>
        <dbReference type="Google" id="ProtNLM"/>
    </source>
</evidence>
<dbReference type="Gramene" id="Pp3c14_4280V3.2">
    <property type="protein sequence ID" value="Pp3c14_4280V3.2"/>
    <property type="gene ID" value="Pp3c14_4280"/>
</dbReference>
<evidence type="ECO:0000313" key="8">
    <source>
        <dbReference type="EnsemblPlants" id="Pp3c14_4280V3.2"/>
    </source>
</evidence>
<dbReference type="GO" id="GO:0007219">
    <property type="term" value="P:Notch signaling pathway"/>
    <property type="evidence" value="ECO:0007669"/>
    <property type="project" value="UniProtKB-KW"/>
</dbReference>
<dbReference type="AlphaFoldDB" id="A0A7I4B051"/>
<feature type="transmembrane region" description="Helical" evidence="7">
    <location>
        <begin position="30"/>
        <end position="56"/>
    </location>
</feature>
<evidence type="ECO:0000256" key="5">
    <source>
        <dbReference type="ARBA" id="ARBA00022989"/>
    </source>
</evidence>
<keyword evidence="4" id="KW-0914">Notch signaling pathway</keyword>
<dbReference type="PANTHER" id="PTHR12889">
    <property type="entry name" value="GAMMA-SECRETASE SUBUNIT APH-1"/>
    <property type="match status" value="1"/>
</dbReference>
<evidence type="ECO:0000256" key="4">
    <source>
        <dbReference type="ARBA" id="ARBA00022976"/>
    </source>
</evidence>
<evidence type="ECO:0000256" key="6">
    <source>
        <dbReference type="ARBA" id="ARBA00023136"/>
    </source>
</evidence>
<comment type="subcellular location">
    <subcellularLocation>
        <location evidence="1">Membrane</location>
        <topology evidence="1">Multi-pass membrane protein</topology>
    </subcellularLocation>
</comment>
<dbReference type="GO" id="GO:0016485">
    <property type="term" value="P:protein processing"/>
    <property type="evidence" value="ECO:0007669"/>
    <property type="project" value="InterPro"/>
</dbReference>
<feature type="transmembrane region" description="Helical" evidence="7">
    <location>
        <begin position="6"/>
        <end position="23"/>
    </location>
</feature>
<evidence type="ECO:0000256" key="1">
    <source>
        <dbReference type="ARBA" id="ARBA00004141"/>
    </source>
</evidence>
<keyword evidence="9" id="KW-1185">Reference proteome</keyword>
<evidence type="ECO:0000313" key="9">
    <source>
        <dbReference type="Proteomes" id="UP000006727"/>
    </source>
</evidence>
<feature type="transmembrane region" description="Helical" evidence="7">
    <location>
        <begin position="212"/>
        <end position="233"/>
    </location>
</feature>
<name>A0A7I4B051_PHYPA</name>
<accession>A0A7I4B051</accession>
<feature type="transmembrane region" description="Helical" evidence="7">
    <location>
        <begin position="154"/>
        <end position="176"/>
    </location>
</feature>
<keyword evidence="6 7" id="KW-0472">Membrane</keyword>
<feature type="transmembrane region" description="Helical" evidence="7">
    <location>
        <begin position="62"/>
        <end position="82"/>
    </location>
</feature>
<dbReference type="Proteomes" id="UP000006727">
    <property type="component" value="Chromosome 14"/>
</dbReference>
<evidence type="ECO:0000256" key="7">
    <source>
        <dbReference type="SAM" id="Phobius"/>
    </source>
</evidence>
<dbReference type="EMBL" id="ABEU02000014">
    <property type="status" value="NOT_ANNOTATED_CDS"/>
    <property type="molecule type" value="Genomic_DNA"/>
</dbReference>
<reference evidence="8 9" key="1">
    <citation type="journal article" date="2008" name="Science">
        <title>The Physcomitrella genome reveals evolutionary insights into the conquest of land by plants.</title>
        <authorList>
            <person name="Rensing S."/>
            <person name="Lang D."/>
            <person name="Zimmer A."/>
            <person name="Terry A."/>
            <person name="Salamov A."/>
            <person name="Shapiro H."/>
            <person name="Nishiyama T."/>
            <person name="Perroud P.-F."/>
            <person name="Lindquist E."/>
            <person name="Kamisugi Y."/>
            <person name="Tanahashi T."/>
            <person name="Sakakibara K."/>
            <person name="Fujita T."/>
            <person name="Oishi K."/>
            <person name="Shin-I T."/>
            <person name="Kuroki Y."/>
            <person name="Toyoda A."/>
            <person name="Suzuki Y."/>
            <person name="Hashimoto A."/>
            <person name="Yamaguchi K."/>
            <person name="Sugano A."/>
            <person name="Kohara Y."/>
            <person name="Fujiyama A."/>
            <person name="Anterola A."/>
            <person name="Aoki S."/>
            <person name="Ashton N."/>
            <person name="Barbazuk W.B."/>
            <person name="Barker E."/>
            <person name="Bennetzen J."/>
            <person name="Bezanilla M."/>
            <person name="Blankenship R."/>
            <person name="Cho S.H."/>
            <person name="Dutcher S."/>
            <person name="Estelle M."/>
            <person name="Fawcett J.A."/>
            <person name="Gundlach H."/>
            <person name="Hanada K."/>
            <person name="Heyl A."/>
            <person name="Hicks K.A."/>
            <person name="Hugh J."/>
            <person name="Lohr M."/>
            <person name="Mayer K."/>
            <person name="Melkozernov A."/>
            <person name="Murata T."/>
            <person name="Nelson D."/>
            <person name="Pils B."/>
            <person name="Prigge M."/>
            <person name="Reiss B."/>
            <person name="Renner T."/>
            <person name="Rombauts S."/>
            <person name="Rushton P."/>
            <person name="Sanderfoot A."/>
            <person name="Schween G."/>
            <person name="Shiu S.-H."/>
            <person name="Stueber K."/>
            <person name="Theodoulou F.L."/>
            <person name="Tu H."/>
            <person name="Van de Peer Y."/>
            <person name="Verrier P.J."/>
            <person name="Waters E."/>
            <person name="Wood A."/>
            <person name="Yang L."/>
            <person name="Cove D."/>
            <person name="Cuming A."/>
            <person name="Hasebe M."/>
            <person name="Lucas S."/>
            <person name="Mishler D.B."/>
            <person name="Reski R."/>
            <person name="Grigoriev I."/>
            <person name="Quatrano R.S."/>
            <person name="Boore J.L."/>
        </authorList>
    </citation>
    <scope>NUCLEOTIDE SEQUENCE [LARGE SCALE GENOMIC DNA]</scope>
    <source>
        <strain evidence="8 9">cv. Gransden 2004</strain>
    </source>
</reference>
<evidence type="ECO:0000256" key="3">
    <source>
        <dbReference type="ARBA" id="ARBA00022692"/>
    </source>
</evidence>
<comment type="similarity">
    <text evidence="2">Belongs to the APH-1 family.</text>
</comment>
<keyword evidence="3 7" id="KW-0812">Transmembrane</keyword>
<feature type="transmembrane region" description="Helical" evidence="7">
    <location>
        <begin position="113"/>
        <end position="134"/>
    </location>
</feature>
<feature type="transmembrane region" description="Helical" evidence="7">
    <location>
        <begin position="188"/>
        <end position="206"/>
    </location>
</feature>
<keyword evidence="5 7" id="KW-1133">Transmembrane helix</keyword>
<evidence type="ECO:0000256" key="2">
    <source>
        <dbReference type="ARBA" id="ARBA00005577"/>
    </source>
</evidence>
<dbReference type="Pfam" id="PF06105">
    <property type="entry name" value="Aph-1"/>
    <property type="match status" value="1"/>
</dbReference>
<reference evidence="8 9" key="2">
    <citation type="journal article" date="2018" name="Plant J.">
        <title>The Physcomitrella patens chromosome-scale assembly reveals moss genome structure and evolution.</title>
        <authorList>
            <person name="Lang D."/>
            <person name="Ullrich K.K."/>
            <person name="Murat F."/>
            <person name="Fuchs J."/>
            <person name="Jenkins J."/>
            <person name="Haas F.B."/>
            <person name="Piednoel M."/>
            <person name="Gundlach H."/>
            <person name="Van Bel M."/>
            <person name="Meyberg R."/>
            <person name="Vives C."/>
            <person name="Morata J."/>
            <person name="Symeonidi A."/>
            <person name="Hiss M."/>
            <person name="Muchero W."/>
            <person name="Kamisugi Y."/>
            <person name="Saleh O."/>
            <person name="Blanc G."/>
            <person name="Decker E.L."/>
            <person name="van Gessel N."/>
            <person name="Grimwood J."/>
            <person name="Hayes R.D."/>
            <person name="Graham S.W."/>
            <person name="Gunter L.E."/>
            <person name="McDaniel S.F."/>
            <person name="Hoernstein S.N.W."/>
            <person name="Larsson A."/>
            <person name="Li F.W."/>
            <person name="Perroud P.F."/>
            <person name="Phillips J."/>
            <person name="Ranjan P."/>
            <person name="Rokshar D.S."/>
            <person name="Rothfels C.J."/>
            <person name="Schneider L."/>
            <person name="Shu S."/>
            <person name="Stevenson D.W."/>
            <person name="Thummler F."/>
            <person name="Tillich M."/>
            <person name="Villarreal Aguilar J.C."/>
            <person name="Widiez T."/>
            <person name="Wong G.K."/>
            <person name="Wymore A."/>
            <person name="Zhang Y."/>
            <person name="Zimmer A.D."/>
            <person name="Quatrano R.S."/>
            <person name="Mayer K.F.X."/>
            <person name="Goodstein D."/>
            <person name="Casacuberta J.M."/>
            <person name="Vandepoele K."/>
            <person name="Reski R."/>
            <person name="Cuming A.C."/>
            <person name="Tuskan G.A."/>
            <person name="Maumus F."/>
            <person name="Salse J."/>
            <person name="Schmutz J."/>
            <person name="Rensing S.A."/>
        </authorList>
    </citation>
    <scope>NUCLEOTIDE SEQUENCE [LARGE SCALE GENOMIC DNA]</scope>
    <source>
        <strain evidence="8 9">cv. Gransden 2004</strain>
    </source>
</reference>
<reference evidence="8" key="3">
    <citation type="submission" date="2020-12" db="UniProtKB">
        <authorList>
            <consortium name="EnsemblPlants"/>
        </authorList>
    </citation>
    <scope>IDENTIFICATION</scope>
</reference>
<dbReference type="EnsemblPlants" id="Pp3c14_4280V3.2">
    <property type="protein sequence ID" value="Pp3c14_4280V3.2"/>
    <property type="gene ID" value="Pp3c14_4280"/>
</dbReference>
<dbReference type="GO" id="GO:0016020">
    <property type="term" value="C:membrane"/>
    <property type="evidence" value="ECO:0007669"/>
    <property type="project" value="UniProtKB-SubCell"/>
</dbReference>
<sequence length="244" mass="26431">MGLVAGFGYFLIALGPALTIFGSSVAPKPFLILTVLASALVWLASLNIAAIVWRAFLPGPSWVFLLILTTSVALQEAFRLLYWHLYLKIEKYLNVLATKLSKPQCNYLDRLEIALASGVGHGLAHAVFFGLSIIAPAFGPATYYTSSCKQMPLFLVSALSSLAFFLLHTFSMVIAFNAYTYDNISQKLFVPIMHLGAALLTLVNLLPNGCTAGVPLVFLCTALTMAYGGKIVWHNLVPVLNTPC</sequence>
<protein>
    <recommendedName>
        <fullName evidence="10">Gamma-secretase subunit Aph-1</fullName>
    </recommendedName>
</protein>